<evidence type="ECO:0000313" key="2">
    <source>
        <dbReference type="Proteomes" id="UP000077755"/>
    </source>
</evidence>
<dbReference type="Proteomes" id="UP000077755">
    <property type="component" value="Chromosome 8"/>
</dbReference>
<evidence type="ECO:0000313" key="1">
    <source>
        <dbReference type="EMBL" id="WOH13239.1"/>
    </source>
</evidence>
<accession>A0AAF0XUV1</accession>
<sequence length="33" mass="3906">MSDPLVCPNLVFCYNDYNYSLINLKIMIHEQTI</sequence>
<keyword evidence="2" id="KW-1185">Reference proteome</keyword>
<reference evidence="1" key="2">
    <citation type="submission" date="2022-03" db="EMBL/GenBank/DDBJ databases">
        <title>Draft title - Genomic analysis of global carrot germplasm unveils the trajectory of domestication and the origin of high carotenoid orange carrot.</title>
        <authorList>
            <person name="Iorizzo M."/>
            <person name="Ellison S."/>
            <person name="Senalik D."/>
            <person name="Macko-Podgorni A."/>
            <person name="Grzebelus D."/>
            <person name="Bostan H."/>
            <person name="Rolling W."/>
            <person name="Curaba J."/>
            <person name="Simon P."/>
        </authorList>
    </citation>
    <scope>NUCLEOTIDE SEQUENCE</scope>
    <source>
        <tissue evidence="1">Leaf</tissue>
    </source>
</reference>
<organism evidence="1 2">
    <name type="scientific">Daucus carota subsp. sativus</name>
    <name type="common">Carrot</name>
    <dbReference type="NCBI Taxonomy" id="79200"/>
    <lineage>
        <taxon>Eukaryota</taxon>
        <taxon>Viridiplantae</taxon>
        <taxon>Streptophyta</taxon>
        <taxon>Embryophyta</taxon>
        <taxon>Tracheophyta</taxon>
        <taxon>Spermatophyta</taxon>
        <taxon>Magnoliopsida</taxon>
        <taxon>eudicotyledons</taxon>
        <taxon>Gunneridae</taxon>
        <taxon>Pentapetalae</taxon>
        <taxon>asterids</taxon>
        <taxon>campanulids</taxon>
        <taxon>Apiales</taxon>
        <taxon>Apiaceae</taxon>
        <taxon>Apioideae</taxon>
        <taxon>Scandiceae</taxon>
        <taxon>Daucinae</taxon>
        <taxon>Daucus</taxon>
        <taxon>Daucus sect. Daucus</taxon>
    </lineage>
</organism>
<name>A0AAF0XUV1_DAUCS</name>
<protein>
    <submittedName>
        <fullName evidence="1">Uncharacterized protein</fullName>
    </submittedName>
</protein>
<proteinExistence type="predicted"/>
<reference evidence="1" key="1">
    <citation type="journal article" date="2016" name="Nat. Genet.">
        <title>A high-quality carrot genome assembly provides new insights into carotenoid accumulation and asterid genome evolution.</title>
        <authorList>
            <person name="Iorizzo M."/>
            <person name="Ellison S."/>
            <person name="Senalik D."/>
            <person name="Zeng P."/>
            <person name="Satapoomin P."/>
            <person name="Huang J."/>
            <person name="Bowman M."/>
            <person name="Iovene M."/>
            <person name="Sanseverino W."/>
            <person name="Cavagnaro P."/>
            <person name="Yildiz M."/>
            <person name="Macko-Podgorni A."/>
            <person name="Moranska E."/>
            <person name="Grzebelus E."/>
            <person name="Grzebelus D."/>
            <person name="Ashrafi H."/>
            <person name="Zheng Z."/>
            <person name="Cheng S."/>
            <person name="Spooner D."/>
            <person name="Van Deynze A."/>
            <person name="Simon P."/>
        </authorList>
    </citation>
    <scope>NUCLEOTIDE SEQUENCE</scope>
    <source>
        <tissue evidence="1">Leaf</tissue>
    </source>
</reference>
<dbReference type="AlphaFoldDB" id="A0AAF0XUV1"/>
<dbReference type="EMBL" id="CP093350">
    <property type="protein sequence ID" value="WOH13239.1"/>
    <property type="molecule type" value="Genomic_DNA"/>
</dbReference>
<gene>
    <name evidence="1" type="ORF">DCAR_0832748</name>
</gene>